<accession>A0AAE0C1I1</accession>
<evidence type="ECO:0000313" key="1">
    <source>
        <dbReference type="EMBL" id="KAK3245730.1"/>
    </source>
</evidence>
<gene>
    <name evidence="1" type="ORF">CYMTET_44719</name>
</gene>
<dbReference type="AlphaFoldDB" id="A0AAE0C1I1"/>
<reference evidence="1 2" key="1">
    <citation type="journal article" date="2015" name="Genome Biol. Evol.">
        <title>Comparative Genomics of a Bacterivorous Green Alga Reveals Evolutionary Causalities and Consequences of Phago-Mixotrophic Mode of Nutrition.</title>
        <authorList>
            <person name="Burns J.A."/>
            <person name="Paasch A."/>
            <person name="Narechania A."/>
            <person name="Kim E."/>
        </authorList>
    </citation>
    <scope>NUCLEOTIDE SEQUENCE [LARGE SCALE GENOMIC DNA]</scope>
    <source>
        <strain evidence="1 2">PLY_AMNH</strain>
    </source>
</reference>
<protein>
    <submittedName>
        <fullName evidence="1">Uncharacterized protein</fullName>
    </submittedName>
</protein>
<proteinExistence type="predicted"/>
<name>A0AAE0C1I1_9CHLO</name>
<sequence>MSAARYGKSFKLSQLAKQRVHTHLQLDEETDDVRVARERYESAKDAIYSKGRHRKWAKAIRQHQLGGDYFNDGTDVSKLAKVIVAIKSEISTAGLDCDVFDLDHPTHAVGVPGDEKSDRDGILGRLLAKLEKIENFIKTQKLGGAPAVLPKRNREGLDGFRVGPVDECTMEKLHTLAMCQVFQAAADGGAAAFAAAVEQH</sequence>
<comment type="caution">
    <text evidence="1">The sequence shown here is derived from an EMBL/GenBank/DDBJ whole genome shotgun (WGS) entry which is preliminary data.</text>
</comment>
<organism evidence="1 2">
    <name type="scientific">Cymbomonas tetramitiformis</name>
    <dbReference type="NCBI Taxonomy" id="36881"/>
    <lineage>
        <taxon>Eukaryota</taxon>
        <taxon>Viridiplantae</taxon>
        <taxon>Chlorophyta</taxon>
        <taxon>Pyramimonadophyceae</taxon>
        <taxon>Pyramimonadales</taxon>
        <taxon>Pyramimonadaceae</taxon>
        <taxon>Cymbomonas</taxon>
    </lineage>
</organism>
<feature type="non-terminal residue" evidence="1">
    <location>
        <position position="200"/>
    </location>
</feature>
<evidence type="ECO:0000313" key="2">
    <source>
        <dbReference type="Proteomes" id="UP001190700"/>
    </source>
</evidence>
<keyword evidence="2" id="KW-1185">Reference proteome</keyword>
<dbReference type="Proteomes" id="UP001190700">
    <property type="component" value="Unassembled WGS sequence"/>
</dbReference>
<dbReference type="EMBL" id="LGRX02030354">
    <property type="protein sequence ID" value="KAK3245730.1"/>
    <property type="molecule type" value="Genomic_DNA"/>
</dbReference>